<protein>
    <submittedName>
        <fullName evidence="1">Uncharacterized protein</fullName>
    </submittedName>
</protein>
<reference evidence="1 2" key="1">
    <citation type="journal article" date="2016" name="Nat. Commun.">
        <title>Thousands of microbial genomes shed light on interconnected biogeochemical processes in an aquifer system.</title>
        <authorList>
            <person name="Anantharaman K."/>
            <person name="Brown C.T."/>
            <person name="Hug L.A."/>
            <person name="Sharon I."/>
            <person name="Castelle C.J."/>
            <person name="Probst A.J."/>
            <person name="Thomas B.C."/>
            <person name="Singh A."/>
            <person name="Wilkins M.J."/>
            <person name="Karaoz U."/>
            <person name="Brodie E.L."/>
            <person name="Williams K.H."/>
            <person name="Hubbard S.S."/>
            <person name="Banfield J.F."/>
        </authorList>
    </citation>
    <scope>NUCLEOTIDE SEQUENCE [LARGE SCALE GENOMIC DNA]</scope>
</reference>
<gene>
    <name evidence="1" type="ORF">A2920_02785</name>
</gene>
<evidence type="ECO:0000313" key="1">
    <source>
        <dbReference type="EMBL" id="OHB03564.1"/>
    </source>
</evidence>
<name>A0A1G2U253_9BACT</name>
<dbReference type="Proteomes" id="UP000179283">
    <property type="component" value="Unassembled WGS sequence"/>
</dbReference>
<dbReference type="EMBL" id="MHWD01000018">
    <property type="protein sequence ID" value="OHB03564.1"/>
    <property type="molecule type" value="Genomic_DNA"/>
</dbReference>
<proteinExistence type="predicted"/>
<evidence type="ECO:0000313" key="2">
    <source>
        <dbReference type="Proteomes" id="UP000179283"/>
    </source>
</evidence>
<comment type="caution">
    <text evidence="1">The sequence shown here is derived from an EMBL/GenBank/DDBJ whole genome shotgun (WGS) entry which is preliminary data.</text>
</comment>
<accession>A0A1G2U253</accession>
<dbReference type="AlphaFoldDB" id="A0A1G2U253"/>
<organism evidence="1 2">
    <name type="scientific">Candidatus Zambryskibacteria bacterium RIFCSPLOWO2_01_FULL_43_17</name>
    <dbReference type="NCBI Taxonomy" id="1802760"/>
    <lineage>
        <taxon>Bacteria</taxon>
        <taxon>Candidatus Zambryskiibacteriota</taxon>
    </lineage>
</organism>
<sequence>MTQGGVVREEAREKFWQRKRGAMKEPRRLYHEFMRTGGARADGSMMLVSPHLSMIKRYLPWFPPLALWHAWRMSVHAKRASQNITLKSPNDLDVLARALLKAPWPWRDLRRARECIEWAWSLRDLGGVKDTPVHTWALLAITYAEINQAQGKHGATREFYSIATNLLPDIEADMAPDRMKQYARVSGSCALYYLTHGDWPKGQSLMVRALKVSKEQSRDQYLALVRECRKLGYIWS</sequence>